<sequence>APYVETPHHAFHLLLCRGGGFSPSNYKRGAERSCGKGTVGHDDTRWDNSALSVQACSLRPQISGQVAIAGHELECGTASMVNLKSALQRWIKKNLVVVVSIEIILAPLARC</sequence>
<dbReference type="RefSeq" id="XP_008917429.1">
    <property type="nucleotide sequence ID" value="XM_008919181.1"/>
</dbReference>
<reference evidence="1 2" key="2">
    <citation type="submission" date="2013-11" db="EMBL/GenBank/DDBJ databases">
        <title>The Genome Sequence of Phytophthora parasitica INRA-310.</title>
        <authorList>
            <consortium name="The Broad Institute Genomics Platform"/>
            <person name="Russ C."/>
            <person name="Tyler B."/>
            <person name="Panabieres F."/>
            <person name="Shan W."/>
            <person name="Tripathy S."/>
            <person name="Grunwald N."/>
            <person name="Machado M."/>
            <person name="Johnson C.S."/>
            <person name="Arredondo F."/>
            <person name="Hong C."/>
            <person name="Coffey M."/>
            <person name="Young S.K."/>
            <person name="Zeng Q."/>
            <person name="Gargeya S."/>
            <person name="Fitzgerald M."/>
            <person name="Abouelleil A."/>
            <person name="Alvarado L."/>
            <person name="Chapman S.B."/>
            <person name="Gainer-Dewar J."/>
            <person name="Goldberg J."/>
            <person name="Griggs A."/>
            <person name="Gujja S."/>
            <person name="Hansen M."/>
            <person name="Howarth C."/>
            <person name="Imamovic A."/>
            <person name="Ireland A."/>
            <person name="Larimer J."/>
            <person name="McCowan C."/>
            <person name="Murphy C."/>
            <person name="Pearson M."/>
            <person name="Poon T.W."/>
            <person name="Priest M."/>
            <person name="Roberts A."/>
            <person name="Saif S."/>
            <person name="Shea T."/>
            <person name="Sykes S."/>
            <person name="Wortman J."/>
            <person name="Nusbaum C."/>
            <person name="Birren B."/>
        </authorList>
    </citation>
    <scope>NUCLEOTIDE SEQUENCE [LARGE SCALE GENOMIC DNA]</scope>
    <source>
        <strain evidence="1 2">INRA-310</strain>
    </source>
</reference>
<reference evidence="2" key="1">
    <citation type="submission" date="2011-12" db="EMBL/GenBank/DDBJ databases">
        <authorList>
            <consortium name="The Broad Institute Genome Sequencing Platform"/>
            <person name="Russ C."/>
            <person name="Tyler B."/>
            <person name="Panabieres F."/>
            <person name="Shan W."/>
            <person name="Tripathy S."/>
            <person name="Grunwald N."/>
            <person name="Machado M."/>
            <person name="Young S.K."/>
            <person name="Zeng Q."/>
            <person name="Gargeya S."/>
            <person name="Fitzgerald M."/>
            <person name="Haas B."/>
            <person name="Abouelleil A."/>
            <person name="Alvarado L."/>
            <person name="Arachchi H.M."/>
            <person name="Berlin A."/>
            <person name="Chapman S.B."/>
            <person name="Gearin G."/>
            <person name="Goldberg J."/>
            <person name="Griggs A."/>
            <person name="Gujja S."/>
            <person name="Hansen M."/>
            <person name="Heiman D."/>
            <person name="Howarth C."/>
            <person name="Larimer J."/>
            <person name="Lui A."/>
            <person name="MacDonald P.J.P."/>
            <person name="McCowen C."/>
            <person name="Montmayeur A."/>
            <person name="Murphy C."/>
            <person name="Neiman D."/>
            <person name="Pearson M."/>
            <person name="Priest M."/>
            <person name="Roberts A."/>
            <person name="Saif S."/>
            <person name="Shea T."/>
            <person name="Sisk P."/>
            <person name="Stolte C."/>
            <person name="Sykes S."/>
            <person name="Wortman J."/>
            <person name="Nusbaum C."/>
            <person name="Birren B."/>
        </authorList>
    </citation>
    <scope>NUCLEOTIDE SEQUENCE [LARGE SCALE GENOMIC DNA]</scope>
    <source>
        <strain evidence="2">INRA-310</strain>
    </source>
</reference>
<evidence type="ECO:0000313" key="1">
    <source>
        <dbReference type="EMBL" id="ETM97274.1"/>
    </source>
</evidence>
<dbReference type="AlphaFoldDB" id="W2PBC7"/>
<dbReference type="Proteomes" id="UP000018817">
    <property type="component" value="Unassembled WGS sequence"/>
</dbReference>
<feature type="non-terminal residue" evidence="1">
    <location>
        <position position="1"/>
    </location>
</feature>
<name>W2PBC7_PHYN3</name>
<protein>
    <submittedName>
        <fullName evidence="1">Uncharacterized protein</fullName>
    </submittedName>
</protein>
<dbReference type="VEuPathDB" id="FungiDB:PPTG_25025"/>
<dbReference type="EMBL" id="KI670116">
    <property type="protein sequence ID" value="ETM97274.1"/>
    <property type="molecule type" value="Genomic_DNA"/>
</dbReference>
<proteinExistence type="predicted"/>
<gene>
    <name evidence="1" type="ORF">PPTG_25025</name>
</gene>
<accession>W2PBC7</accession>
<evidence type="ECO:0000313" key="2">
    <source>
        <dbReference type="Proteomes" id="UP000018817"/>
    </source>
</evidence>
<dbReference type="GeneID" id="20193624"/>
<organism evidence="1 2">
    <name type="scientific">Phytophthora nicotianae (strain INRA-310)</name>
    <name type="common">Phytophthora parasitica</name>
    <dbReference type="NCBI Taxonomy" id="761204"/>
    <lineage>
        <taxon>Eukaryota</taxon>
        <taxon>Sar</taxon>
        <taxon>Stramenopiles</taxon>
        <taxon>Oomycota</taxon>
        <taxon>Peronosporomycetes</taxon>
        <taxon>Peronosporales</taxon>
        <taxon>Peronosporaceae</taxon>
        <taxon>Phytophthora</taxon>
    </lineage>
</organism>